<name>A0AA97JBF8_EUBMA</name>
<comment type="catalytic activity">
    <reaction evidence="1">
        <text>S-ubiquitinyl-[E2 ubiquitin-conjugating enzyme]-L-cysteine + [acceptor protein]-L-lysine = [E2 ubiquitin-conjugating enzyme]-L-cysteine + N(6)-ubiquitinyl-[acceptor protein]-L-lysine.</text>
        <dbReference type="EC" id="2.3.2.27"/>
    </reaction>
</comment>
<dbReference type="PROSITE" id="PS50089">
    <property type="entry name" value="ZF_RING_2"/>
    <property type="match status" value="1"/>
</dbReference>
<gene>
    <name evidence="21" type="primary">PDZRN3</name>
</gene>
<dbReference type="Pfam" id="PF13923">
    <property type="entry name" value="zf-C3HC4_2"/>
    <property type="match status" value="1"/>
</dbReference>
<evidence type="ECO:0000256" key="9">
    <source>
        <dbReference type="ARBA" id="ARBA00022771"/>
    </source>
</evidence>
<evidence type="ECO:0000256" key="1">
    <source>
        <dbReference type="ARBA" id="ARBA00000900"/>
    </source>
</evidence>
<evidence type="ECO:0000256" key="16">
    <source>
        <dbReference type="SAM" id="Coils"/>
    </source>
</evidence>
<evidence type="ECO:0000256" key="11">
    <source>
        <dbReference type="ARBA" id="ARBA00022833"/>
    </source>
</evidence>
<feature type="region of interest" description="Disordered" evidence="17">
    <location>
        <begin position="549"/>
        <end position="604"/>
    </location>
</feature>
<evidence type="ECO:0000256" key="5">
    <source>
        <dbReference type="ARBA" id="ARBA00022490"/>
    </source>
</evidence>
<keyword evidence="11" id="KW-0862">Zinc</keyword>
<evidence type="ECO:0000259" key="19">
    <source>
        <dbReference type="PROSITE" id="PS50106"/>
    </source>
</evidence>
<feature type="coiled-coil region" evidence="16">
    <location>
        <begin position="680"/>
        <end position="707"/>
    </location>
</feature>
<dbReference type="InterPro" id="IPR051971">
    <property type="entry name" value="E3_ubiquitin-PDZ_ligase"/>
</dbReference>
<feature type="compositionally biased region" description="Basic and acidic residues" evidence="17">
    <location>
        <begin position="566"/>
        <end position="584"/>
    </location>
</feature>
<feature type="domain" description="PDZ" evidence="19">
    <location>
        <begin position="420"/>
        <end position="489"/>
    </location>
</feature>
<evidence type="ECO:0000256" key="10">
    <source>
        <dbReference type="ARBA" id="ARBA00022786"/>
    </source>
</evidence>
<protein>
    <recommendedName>
        <fullName evidence="4">RING-type E3 ubiquitin transferase</fullName>
        <ecNumber evidence="4">2.3.2.27</ecNumber>
    </recommendedName>
</protein>
<dbReference type="GO" id="GO:0007528">
    <property type="term" value="P:neuromuscular junction development"/>
    <property type="evidence" value="ECO:0007669"/>
    <property type="project" value="TreeGrafter"/>
</dbReference>
<dbReference type="GO" id="GO:0005737">
    <property type="term" value="C:cytoplasm"/>
    <property type="evidence" value="ECO:0007669"/>
    <property type="project" value="UniProtKB-SubCell"/>
</dbReference>
<evidence type="ECO:0000313" key="20">
    <source>
        <dbReference type="Proteomes" id="UP001190640"/>
    </source>
</evidence>
<dbReference type="GeneID" id="129329031"/>
<evidence type="ECO:0000256" key="15">
    <source>
        <dbReference type="PROSITE-ProRule" id="PRU00175"/>
    </source>
</evidence>
<keyword evidence="7" id="KW-0479">Metal-binding</keyword>
<dbReference type="InterPro" id="IPR013083">
    <property type="entry name" value="Znf_RING/FYVE/PHD"/>
</dbReference>
<dbReference type="SUPFAM" id="SSF50156">
    <property type="entry name" value="PDZ domain-like"/>
    <property type="match status" value="2"/>
</dbReference>
<dbReference type="Gene3D" id="2.30.42.10">
    <property type="match status" value="2"/>
</dbReference>
<dbReference type="InterPro" id="IPR036034">
    <property type="entry name" value="PDZ_sf"/>
</dbReference>
<dbReference type="SMART" id="SM00228">
    <property type="entry name" value="PDZ"/>
    <property type="match status" value="2"/>
</dbReference>
<dbReference type="FunFam" id="3.30.40.10:FF:000214">
    <property type="entry name" value="E3 ubiquitin-protein ligase PDZRN3 isoform X1"/>
    <property type="match status" value="1"/>
</dbReference>
<dbReference type="SUPFAM" id="SSF57850">
    <property type="entry name" value="RING/U-box"/>
    <property type="match status" value="1"/>
</dbReference>
<dbReference type="PROSITE" id="PS50106">
    <property type="entry name" value="PDZ"/>
    <property type="match status" value="2"/>
</dbReference>
<comment type="subcellular location">
    <subcellularLocation>
        <location evidence="2">Cytoplasm</location>
    </subcellularLocation>
    <subcellularLocation>
        <location evidence="14">Synapse</location>
    </subcellularLocation>
</comment>
<dbReference type="PANTHER" id="PTHR15545:SF5">
    <property type="entry name" value="E3 UBIQUITIN-PROTEIN LIGASE PDZRN3"/>
    <property type="match status" value="1"/>
</dbReference>
<evidence type="ECO:0000256" key="2">
    <source>
        <dbReference type="ARBA" id="ARBA00004496"/>
    </source>
</evidence>
<keyword evidence="10" id="KW-0833">Ubl conjugation pathway</keyword>
<dbReference type="Pfam" id="PF00595">
    <property type="entry name" value="PDZ"/>
    <property type="match status" value="2"/>
</dbReference>
<dbReference type="Proteomes" id="UP001190640">
    <property type="component" value="Chromosome 4"/>
</dbReference>
<dbReference type="CTD" id="23024"/>
<keyword evidence="6" id="KW-0808">Transferase</keyword>
<accession>A0AA97JBF8</accession>
<evidence type="ECO:0000256" key="7">
    <source>
        <dbReference type="ARBA" id="ARBA00022723"/>
    </source>
</evidence>
<evidence type="ECO:0000256" key="14">
    <source>
        <dbReference type="ARBA" id="ARBA00034103"/>
    </source>
</evidence>
<dbReference type="CDD" id="cd16718">
    <property type="entry name" value="RING-HC_LNX3"/>
    <property type="match status" value="1"/>
</dbReference>
<feature type="compositionally biased region" description="Polar residues" evidence="17">
    <location>
        <begin position="757"/>
        <end position="774"/>
    </location>
</feature>
<feature type="compositionally biased region" description="Basic and acidic residues" evidence="17">
    <location>
        <begin position="746"/>
        <end position="756"/>
    </location>
</feature>
<evidence type="ECO:0000256" key="3">
    <source>
        <dbReference type="ARBA" id="ARBA00004906"/>
    </source>
</evidence>
<keyword evidence="12" id="KW-0770">Synapse</keyword>
<feature type="domain" description="PDZ" evidence="19">
    <location>
        <begin position="248"/>
        <end position="338"/>
    </location>
</feature>
<feature type="domain" description="RING-type" evidence="18">
    <location>
        <begin position="18"/>
        <end position="54"/>
    </location>
</feature>
<keyword evidence="13 16" id="KW-0175">Coiled coil</keyword>
<evidence type="ECO:0000313" key="21">
    <source>
        <dbReference type="RefSeq" id="XP_054834402.1"/>
    </source>
</evidence>
<dbReference type="RefSeq" id="XP_054834402.1">
    <property type="nucleotide sequence ID" value="XM_054978427.1"/>
</dbReference>
<dbReference type="CDD" id="cd06715">
    <property type="entry name" value="PDZ1-PDZRN4-like"/>
    <property type="match status" value="1"/>
</dbReference>
<feature type="coiled-coil region" evidence="16">
    <location>
        <begin position="162"/>
        <end position="189"/>
    </location>
</feature>
<sequence>MGFELDRFDGEVDPDFKCNLCNKVLEDPLTTPCGHVFCAGCVLPWVVQQGSCPVKCQRISTKELNHVLPLKSLILKLDIKCDNQARGCEVVVKLQHLAEHAEMCDYSPARCRHKGCAEVLNLRDVDAHMRESCEARPVGICEQGCGLVLTHREHKAASHCCLQALKAYNGALQAKLAGLEKELKKEALRAGKREKSLLSQLSAVQLELQMTALRYQKKFTEYSARLDSLSRSLAASSPSKGEETKALTLVLHRDSGSLGFNIIGGRPCMDNQDGSSSEGIFVSKIADSGPAAKEGGLQIHDRIIEVNGKDLSKATHDQAVEAFKTAKDPIVVQVLRRAPRTKLFSPSHECLLIDMGTQTDITFEHIMALTKMGSPTPPVTVLDPYLLPEEHSSGHEYYDPNDYMGGIHQEMDREELELEEVDLHRVNSQDKFGLTVCYRTDDEDDIGIYISEIDPNSIAAKDGRIREGDRIIQINGIEVQNREEAVALLTSEESKNVSLLIARPEILQLDEGWMDDDRNDFLDDLHMDMLEEQHHQAMQFTANMLQQKKNEEDGGTTDTATILSNQHEKDSGVGRTDESTRNDESSEQENNADDHTTFSNTLGSQKKLTYSQDTLGSGDMQFSNESFISADCTDADFLGIPVDECERFRELLELKCQVKSTNAYGLYYHNSTQDMSKSDQESVDRELEMLNEELRNIELECLNIVRAHKMQQLKEQYREPWMLHNSGFRNYNTSIDVRRHELSDITELPEKSDKDSSSAYNTGESCRSTPLTLEISPSNSLCRTAEGLNLQVSEGVEAQGGSQKNLLTCTESQESGMAKPHPKDADLGKQLDNKERKPNDGSKSPTQPPKPGASYFSSYHQSPYKHAHIPAHAQHYQSYMQLIQQKSAVEYAQSQMSLVSMCKDLNSSNQSEPRMEWKVKVRSDGTRYITKRPVRDRLLRERAIKIKEERSGMTTDDDAISEMKMGRYWSKEERKQHLVKAKEQRKRREFMMQSRLECLKEQQGGEEKKEVNIIELSHKKMMKKRNKKIFDNWMTIQELLTHGTKSPDGTKVYNSFLSVTTV</sequence>
<keyword evidence="8" id="KW-0677">Repeat</keyword>
<dbReference type="EC" id="2.3.2.27" evidence="4"/>
<dbReference type="InterPro" id="IPR001478">
    <property type="entry name" value="PDZ"/>
</dbReference>
<evidence type="ECO:0000256" key="8">
    <source>
        <dbReference type="ARBA" id="ARBA00022737"/>
    </source>
</evidence>
<feature type="compositionally biased region" description="Polar residues" evidence="17">
    <location>
        <begin position="556"/>
        <end position="565"/>
    </location>
</feature>
<keyword evidence="5" id="KW-0963">Cytoplasm</keyword>
<dbReference type="InterPro" id="IPR001841">
    <property type="entry name" value="Znf_RING"/>
</dbReference>
<evidence type="ECO:0000256" key="4">
    <source>
        <dbReference type="ARBA" id="ARBA00012483"/>
    </source>
</evidence>
<reference evidence="21" key="1">
    <citation type="submission" date="2025-08" db="UniProtKB">
        <authorList>
            <consortium name="RefSeq"/>
        </authorList>
    </citation>
    <scope>IDENTIFICATION</scope>
    <source>
        <tissue evidence="21">Blood</tissue>
    </source>
</reference>
<evidence type="ECO:0000256" key="12">
    <source>
        <dbReference type="ARBA" id="ARBA00023018"/>
    </source>
</evidence>
<evidence type="ECO:0000256" key="13">
    <source>
        <dbReference type="ARBA" id="ARBA00023054"/>
    </source>
</evidence>
<dbReference type="GO" id="GO:0016567">
    <property type="term" value="P:protein ubiquitination"/>
    <property type="evidence" value="ECO:0007669"/>
    <property type="project" value="InterPro"/>
</dbReference>
<dbReference type="Gene3D" id="3.30.40.10">
    <property type="entry name" value="Zinc/RING finger domain, C3HC4 (zinc finger)"/>
    <property type="match status" value="2"/>
</dbReference>
<proteinExistence type="predicted"/>
<feature type="region of interest" description="Disordered" evidence="17">
    <location>
        <begin position="811"/>
        <end position="859"/>
    </location>
</feature>
<evidence type="ECO:0000259" key="18">
    <source>
        <dbReference type="PROSITE" id="PS50089"/>
    </source>
</evidence>
<dbReference type="InterPro" id="IPR017907">
    <property type="entry name" value="Znf_RING_CS"/>
</dbReference>
<dbReference type="KEGG" id="emc:129329031"/>
<dbReference type="FunFam" id="2.30.42.10:FF:000028">
    <property type="entry name" value="PDZ domain containing ring finger 4"/>
    <property type="match status" value="1"/>
</dbReference>
<dbReference type="PANTHER" id="PTHR15545">
    <property type="entry name" value="PDZ DOMAIN CONTAINING RING FINGER PROTEIN 3, 4"/>
    <property type="match status" value="1"/>
</dbReference>
<keyword evidence="20" id="KW-1185">Reference proteome</keyword>
<dbReference type="GO" id="GO:0031594">
    <property type="term" value="C:neuromuscular junction"/>
    <property type="evidence" value="ECO:0007669"/>
    <property type="project" value="TreeGrafter"/>
</dbReference>
<dbReference type="CDD" id="cd06716">
    <property type="entry name" value="PDZ2-PDZRN4-like"/>
    <property type="match status" value="1"/>
</dbReference>
<feature type="compositionally biased region" description="Basic and acidic residues" evidence="17">
    <location>
        <begin position="821"/>
        <end position="840"/>
    </location>
</feature>
<dbReference type="AlphaFoldDB" id="A0AA97JBF8"/>
<dbReference type="SMART" id="SM00184">
    <property type="entry name" value="RING"/>
    <property type="match status" value="1"/>
</dbReference>
<dbReference type="PROSITE" id="PS00518">
    <property type="entry name" value="ZF_RING_1"/>
    <property type="match status" value="1"/>
</dbReference>
<dbReference type="GO" id="GO:0061630">
    <property type="term" value="F:ubiquitin protein ligase activity"/>
    <property type="evidence" value="ECO:0007669"/>
    <property type="project" value="UniProtKB-EC"/>
</dbReference>
<comment type="pathway">
    <text evidence="3">Protein modification; protein ubiquitination.</text>
</comment>
<feature type="region of interest" description="Disordered" evidence="17">
    <location>
        <begin position="746"/>
        <end position="774"/>
    </location>
</feature>
<dbReference type="FunFam" id="3.30.40.10:FF:000445">
    <property type="entry name" value="E3 ubiquitin-protein ligase PDZRN3 isoform X1"/>
    <property type="match status" value="1"/>
</dbReference>
<dbReference type="GO" id="GO:0008270">
    <property type="term" value="F:zinc ion binding"/>
    <property type="evidence" value="ECO:0007669"/>
    <property type="project" value="UniProtKB-KW"/>
</dbReference>
<dbReference type="SMART" id="SM00504">
    <property type="entry name" value="Ubox"/>
    <property type="match status" value="1"/>
</dbReference>
<dbReference type="InterPro" id="IPR003613">
    <property type="entry name" value="Ubox_domain"/>
</dbReference>
<dbReference type="FunFam" id="2.30.42.10:FF:000133">
    <property type="entry name" value="PDZ domain containing ring finger 4"/>
    <property type="match status" value="1"/>
</dbReference>
<evidence type="ECO:0000256" key="6">
    <source>
        <dbReference type="ARBA" id="ARBA00022679"/>
    </source>
</evidence>
<dbReference type="SUPFAM" id="SSF49599">
    <property type="entry name" value="TRAF domain-like"/>
    <property type="match status" value="1"/>
</dbReference>
<organism evidence="20 21">
    <name type="scientific">Eublepharis macularius</name>
    <name type="common">Leopard gecko</name>
    <name type="synonym">Cyrtodactylus macularius</name>
    <dbReference type="NCBI Taxonomy" id="481883"/>
    <lineage>
        <taxon>Eukaryota</taxon>
        <taxon>Metazoa</taxon>
        <taxon>Chordata</taxon>
        <taxon>Craniata</taxon>
        <taxon>Vertebrata</taxon>
        <taxon>Euteleostomi</taxon>
        <taxon>Lepidosauria</taxon>
        <taxon>Squamata</taxon>
        <taxon>Bifurcata</taxon>
        <taxon>Gekkota</taxon>
        <taxon>Eublepharidae</taxon>
        <taxon>Eublepharinae</taxon>
        <taxon>Eublepharis</taxon>
    </lineage>
</organism>
<keyword evidence="9 15" id="KW-0863">Zinc-finger</keyword>
<evidence type="ECO:0000256" key="17">
    <source>
        <dbReference type="SAM" id="MobiDB-lite"/>
    </source>
</evidence>